<evidence type="ECO:0000313" key="1">
    <source>
        <dbReference type="EMBL" id="QKF50253.1"/>
    </source>
</evidence>
<accession>A0A6M8MJ88</accession>
<name>A0A6M8MJ88_9PSED</name>
<proteinExistence type="predicted"/>
<dbReference type="AlphaFoldDB" id="A0A6M8MJ88"/>
<sequence>MSPMDKVQVAPGSTLAINSLQNFYLSAGASETLPPHLIRYTPTVSATFVGCAKRGLRT</sequence>
<organism evidence="1 2">
    <name type="scientific">Pseudomonas graminis</name>
    <dbReference type="NCBI Taxonomy" id="158627"/>
    <lineage>
        <taxon>Bacteria</taxon>
        <taxon>Pseudomonadati</taxon>
        <taxon>Pseudomonadota</taxon>
        <taxon>Gammaproteobacteria</taxon>
        <taxon>Pseudomonadales</taxon>
        <taxon>Pseudomonadaceae</taxon>
        <taxon>Pseudomonas</taxon>
    </lineage>
</organism>
<protein>
    <submittedName>
        <fullName evidence="1">Uncharacterized protein</fullName>
    </submittedName>
</protein>
<dbReference type="KEGG" id="pgg:FX982_01190"/>
<reference evidence="2" key="1">
    <citation type="submission" date="2019-12" db="EMBL/GenBank/DDBJ databases">
        <title>Endophytic bacteria associated with Panax ginseng seedlings.</title>
        <authorList>
            <person name="Park J.M."/>
            <person name="Shin R."/>
            <person name="Jo S.H."/>
        </authorList>
    </citation>
    <scope>NUCLEOTIDE SEQUENCE [LARGE SCALE GENOMIC DNA]</scope>
    <source>
        <strain evidence="2">PgKB30</strain>
    </source>
</reference>
<dbReference type="Proteomes" id="UP000501989">
    <property type="component" value="Chromosome"/>
</dbReference>
<gene>
    <name evidence="1" type="ORF">FX982_01190</name>
</gene>
<dbReference type="EMBL" id="CP053746">
    <property type="protein sequence ID" value="QKF50253.1"/>
    <property type="molecule type" value="Genomic_DNA"/>
</dbReference>
<evidence type="ECO:0000313" key="2">
    <source>
        <dbReference type="Proteomes" id="UP000501989"/>
    </source>
</evidence>
<keyword evidence="2" id="KW-1185">Reference proteome</keyword>